<evidence type="ECO:0000313" key="2">
    <source>
        <dbReference type="Proteomes" id="UP000471640"/>
    </source>
</evidence>
<accession>A0A6P1E6E3</accession>
<dbReference type="AlphaFoldDB" id="A0A6P1E6E3"/>
<dbReference type="Proteomes" id="UP000471640">
    <property type="component" value="Unassembled WGS sequence"/>
</dbReference>
<gene>
    <name evidence="1" type="ORF">G3480_25465</name>
</gene>
<keyword evidence="2" id="KW-1185">Reference proteome</keyword>
<sequence>MIDNKKEAMELENKIKDCLPIFAYPSKELVLLLKKKNIKLKADQLLEIINADYFGDEGGIVCTLKFPFKTEESFVVSLTHLRPLRNHPLAADIRKYQIRRVRNLAQQ</sequence>
<protein>
    <submittedName>
        <fullName evidence="1">Uncharacterized protein</fullName>
    </submittedName>
</protein>
<name>A0A6P1E6E3_9GAMM</name>
<organism evidence="1 2">
    <name type="scientific">Thiorhodococcus mannitoliphagus</name>
    <dbReference type="NCBI Taxonomy" id="329406"/>
    <lineage>
        <taxon>Bacteria</taxon>
        <taxon>Pseudomonadati</taxon>
        <taxon>Pseudomonadota</taxon>
        <taxon>Gammaproteobacteria</taxon>
        <taxon>Chromatiales</taxon>
        <taxon>Chromatiaceae</taxon>
        <taxon>Thiorhodococcus</taxon>
    </lineage>
</organism>
<dbReference type="EMBL" id="JAAIJR010000243">
    <property type="protein sequence ID" value="NEX23584.1"/>
    <property type="molecule type" value="Genomic_DNA"/>
</dbReference>
<evidence type="ECO:0000313" key="1">
    <source>
        <dbReference type="EMBL" id="NEX23584.1"/>
    </source>
</evidence>
<comment type="caution">
    <text evidence="1">The sequence shown here is derived from an EMBL/GenBank/DDBJ whole genome shotgun (WGS) entry which is preliminary data.</text>
</comment>
<reference evidence="2" key="1">
    <citation type="journal article" date="2020" name="Microbiol. Resour. Announc.">
        <title>Draft Genome Sequences of Thiorhodococcus mannitoliphagus and Thiorhodococcus minor, Purple Sulfur Photosynthetic Bacteria in the Gammaproteobacterial Family Chromatiaceae.</title>
        <authorList>
            <person name="Aviles F.A."/>
            <person name="Meyer T.E."/>
            <person name="Kyndt J.A."/>
        </authorList>
    </citation>
    <scope>NUCLEOTIDE SEQUENCE [LARGE SCALE GENOMIC DNA]</scope>
    <source>
        <strain evidence="2">DSM 18266</strain>
    </source>
</reference>
<reference evidence="1 2" key="2">
    <citation type="submission" date="2020-02" db="EMBL/GenBank/DDBJ databases">
        <title>Genome sequences of Thiorhodococcus mannitoliphagus and Thiorhodococcus minor, purple sulfur photosynthetic bacteria in the gammaproteobacterial family, Chromatiaceae.</title>
        <authorList>
            <person name="Aviles F.A."/>
            <person name="Meyer T.E."/>
            <person name="Kyndt J.A."/>
        </authorList>
    </citation>
    <scope>NUCLEOTIDE SEQUENCE [LARGE SCALE GENOMIC DNA]</scope>
    <source>
        <strain evidence="1 2">DSM 18266</strain>
    </source>
</reference>
<dbReference type="RefSeq" id="WP_164657008.1">
    <property type="nucleotide sequence ID" value="NZ_JAAIJR010000243.1"/>
</dbReference>
<proteinExistence type="predicted"/>